<dbReference type="InterPro" id="IPR037294">
    <property type="entry name" value="ABC_BtuC-like"/>
</dbReference>
<reference evidence="9 10" key="1">
    <citation type="submission" date="2019-11" db="EMBL/GenBank/DDBJ databases">
        <title>Characterisation of Fundicoccus ignavus gen. nov. sp. nov., a novel genus of the family Aerococcaceae isolated from bulk tank milk.</title>
        <authorList>
            <person name="Siebert A."/>
            <person name="Huptas C."/>
            <person name="Wenning M."/>
            <person name="Scherer S."/>
            <person name="Doll E.V."/>
        </authorList>
    </citation>
    <scope>NUCLEOTIDE SEQUENCE [LARGE SCALE GENOMIC DNA]</scope>
    <source>
        <strain evidence="9 10">DSM 109653</strain>
    </source>
</reference>
<evidence type="ECO:0000256" key="6">
    <source>
        <dbReference type="ARBA" id="ARBA00022989"/>
    </source>
</evidence>
<dbReference type="GO" id="GO:0022857">
    <property type="term" value="F:transmembrane transporter activity"/>
    <property type="evidence" value="ECO:0007669"/>
    <property type="project" value="InterPro"/>
</dbReference>
<keyword evidence="6 8" id="KW-1133">Transmembrane helix</keyword>
<accession>A0A844BUK8</accession>
<keyword evidence="3" id="KW-0813">Transport</keyword>
<dbReference type="EMBL" id="WJQR01000003">
    <property type="protein sequence ID" value="MRI81279.1"/>
    <property type="molecule type" value="Genomic_DNA"/>
</dbReference>
<dbReference type="InterPro" id="IPR000522">
    <property type="entry name" value="ABC_transptr_permease_BtuC"/>
</dbReference>
<feature type="transmembrane region" description="Helical" evidence="8">
    <location>
        <begin position="296"/>
        <end position="315"/>
    </location>
</feature>
<feature type="transmembrane region" description="Helical" evidence="8">
    <location>
        <begin position="228"/>
        <end position="254"/>
    </location>
</feature>
<dbReference type="AlphaFoldDB" id="A0A844BUK8"/>
<sequence length="324" mass="36672">MKFKPFAYLLSLVVVLLSLFYLLNNYAPMTDYIWRLRVSKLTAYIVIVLAIVPSTFAFQTLFRSHYLSPNVLGMDAIFSLCQTLIFFIGSRFMNREVGTLTTSSFLINLVLMLFFSALLYIAVRPRQLSKRFDESLLIMLGLILSQLIRSLTTFMQVIMDPSDYDALFSRLNPSFQRISTSLLIIGMVIVLIGLVILFKYSSVLDVIKVDHDTAASLGINIQKVTYQLIFIIVLMIGTSTAIVGPLTFLGFMIANITYQFTHISHHWQYFIIGSLLGLIMVIGGQWVNESLLNNHYNLSVIVDVAGALMFFTLLFKGGRAYQTQ</sequence>
<dbReference type="GO" id="GO:0033214">
    <property type="term" value="P:siderophore-iron import into cell"/>
    <property type="evidence" value="ECO:0007669"/>
    <property type="project" value="TreeGrafter"/>
</dbReference>
<comment type="subcellular location">
    <subcellularLocation>
        <location evidence="1">Cell membrane</location>
        <topology evidence="1">Multi-pass membrane protein</topology>
    </subcellularLocation>
</comment>
<protein>
    <submittedName>
        <fullName evidence="9">Iron chelate uptake ABC transporter family permease subunit</fullName>
    </submittedName>
</protein>
<evidence type="ECO:0000256" key="4">
    <source>
        <dbReference type="ARBA" id="ARBA00022475"/>
    </source>
</evidence>
<evidence type="ECO:0000256" key="3">
    <source>
        <dbReference type="ARBA" id="ARBA00022448"/>
    </source>
</evidence>
<dbReference type="PANTHER" id="PTHR30472:SF19">
    <property type="entry name" value="PETROBACTIN IMPORT SYSTEM PERMEASE PROTEIN YCLO"/>
    <property type="match status" value="1"/>
</dbReference>
<dbReference type="GO" id="GO:0005886">
    <property type="term" value="C:plasma membrane"/>
    <property type="evidence" value="ECO:0007669"/>
    <property type="project" value="UniProtKB-SubCell"/>
</dbReference>
<organism evidence="9 10">
    <name type="scientific">Fundicoccus ignavus</name>
    <dbReference type="NCBI Taxonomy" id="2664442"/>
    <lineage>
        <taxon>Bacteria</taxon>
        <taxon>Bacillati</taxon>
        <taxon>Bacillota</taxon>
        <taxon>Bacilli</taxon>
        <taxon>Lactobacillales</taxon>
        <taxon>Aerococcaceae</taxon>
        <taxon>Fundicoccus</taxon>
    </lineage>
</organism>
<feature type="transmembrane region" description="Helical" evidence="8">
    <location>
        <begin position="135"/>
        <end position="158"/>
    </location>
</feature>
<evidence type="ECO:0000313" key="10">
    <source>
        <dbReference type="Proteomes" id="UP000469870"/>
    </source>
</evidence>
<comment type="similarity">
    <text evidence="2">Belongs to the binding-protein-dependent transport system permease family. FecCD subfamily.</text>
</comment>
<dbReference type="Gene3D" id="1.10.3470.10">
    <property type="entry name" value="ABC transporter involved in vitamin B12 uptake, BtuC"/>
    <property type="match status" value="1"/>
</dbReference>
<evidence type="ECO:0000256" key="1">
    <source>
        <dbReference type="ARBA" id="ARBA00004651"/>
    </source>
</evidence>
<keyword evidence="4" id="KW-1003">Cell membrane</keyword>
<keyword evidence="7 8" id="KW-0472">Membrane</keyword>
<dbReference type="SUPFAM" id="SSF81345">
    <property type="entry name" value="ABC transporter involved in vitamin B12 uptake, BtuC"/>
    <property type="match status" value="1"/>
</dbReference>
<evidence type="ECO:0000256" key="7">
    <source>
        <dbReference type="ARBA" id="ARBA00023136"/>
    </source>
</evidence>
<evidence type="ECO:0000256" key="5">
    <source>
        <dbReference type="ARBA" id="ARBA00022692"/>
    </source>
</evidence>
<dbReference type="PANTHER" id="PTHR30472">
    <property type="entry name" value="FERRIC ENTEROBACTIN TRANSPORT SYSTEM PERMEASE PROTEIN"/>
    <property type="match status" value="1"/>
</dbReference>
<feature type="transmembrane region" description="Helical" evidence="8">
    <location>
        <begin position="178"/>
        <end position="198"/>
    </location>
</feature>
<feature type="transmembrane region" description="Helical" evidence="8">
    <location>
        <begin position="266"/>
        <end position="284"/>
    </location>
</feature>
<dbReference type="Pfam" id="PF01032">
    <property type="entry name" value="FecCD"/>
    <property type="match status" value="1"/>
</dbReference>
<feature type="transmembrane region" description="Helical" evidence="8">
    <location>
        <begin position="105"/>
        <end position="123"/>
    </location>
</feature>
<feature type="transmembrane region" description="Helical" evidence="8">
    <location>
        <begin position="43"/>
        <end position="62"/>
    </location>
</feature>
<dbReference type="RefSeq" id="WP_153861675.1">
    <property type="nucleotide sequence ID" value="NZ_WJQR01000003.1"/>
</dbReference>
<dbReference type="Proteomes" id="UP000469870">
    <property type="component" value="Unassembled WGS sequence"/>
</dbReference>
<feature type="transmembrane region" description="Helical" evidence="8">
    <location>
        <begin position="7"/>
        <end position="23"/>
    </location>
</feature>
<evidence type="ECO:0000256" key="2">
    <source>
        <dbReference type="ARBA" id="ARBA00007935"/>
    </source>
</evidence>
<proteinExistence type="inferred from homology"/>
<evidence type="ECO:0000256" key="8">
    <source>
        <dbReference type="SAM" id="Phobius"/>
    </source>
</evidence>
<gene>
    <name evidence="9" type="ORF">GIY11_04535</name>
</gene>
<keyword evidence="5 8" id="KW-0812">Transmembrane</keyword>
<name>A0A844BUK8_9LACT</name>
<comment type="caution">
    <text evidence="9">The sequence shown here is derived from an EMBL/GenBank/DDBJ whole genome shotgun (WGS) entry which is preliminary data.</text>
</comment>
<evidence type="ECO:0000313" key="9">
    <source>
        <dbReference type="EMBL" id="MRI81279.1"/>
    </source>
</evidence>